<dbReference type="Gene3D" id="2.40.10.120">
    <property type="match status" value="1"/>
</dbReference>
<feature type="signal peptide" evidence="3">
    <location>
        <begin position="1"/>
        <end position="28"/>
    </location>
</feature>
<dbReference type="InterPro" id="IPR051201">
    <property type="entry name" value="Chloro_Bact_Ser_Proteases"/>
</dbReference>
<dbReference type="KEGG" id="rul:UC8_32360"/>
<dbReference type="GO" id="GO:0004252">
    <property type="term" value="F:serine-type endopeptidase activity"/>
    <property type="evidence" value="ECO:0007669"/>
    <property type="project" value="InterPro"/>
</dbReference>
<protein>
    <submittedName>
        <fullName evidence="5">Serine protease HtrA</fullName>
    </submittedName>
</protein>
<dbReference type="RefSeq" id="WP_238388828.1">
    <property type="nucleotide sequence ID" value="NZ_CP042914.1"/>
</dbReference>
<feature type="domain" description="PDZ" evidence="4">
    <location>
        <begin position="284"/>
        <end position="376"/>
    </location>
</feature>
<keyword evidence="2" id="KW-0378">Hydrolase</keyword>
<keyword evidence="3" id="KW-0732">Signal</keyword>
<gene>
    <name evidence="5" type="primary">htrA_3</name>
    <name evidence="5" type="ORF">UC8_32360</name>
</gene>
<dbReference type="InterPro" id="IPR009003">
    <property type="entry name" value="Peptidase_S1_PA"/>
</dbReference>
<dbReference type="PANTHER" id="PTHR43343:SF3">
    <property type="entry name" value="PROTEASE DO-LIKE 8, CHLOROPLASTIC"/>
    <property type="match status" value="1"/>
</dbReference>
<evidence type="ECO:0000256" key="1">
    <source>
        <dbReference type="ARBA" id="ARBA00022670"/>
    </source>
</evidence>
<dbReference type="SUPFAM" id="SSF50494">
    <property type="entry name" value="Trypsin-like serine proteases"/>
    <property type="match status" value="1"/>
</dbReference>
<evidence type="ECO:0000256" key="3">
    <source>
        <dbReference type="SAM" id="SignalP"/>
    </source>
</evidence>
<keyword evidence="6" id="KW-1185">Reference proteome</keyword>
<dbReference type="InterPro" id="IPR036034">
    <property type="entry name" value="PDZ_sf"/>
</dbReference>
<name>A0A5B9QQ46_9BACT</name>
<dbReference type="InterPro" id="IPR001940">
    <property type="entry name" value="Peptidase_S1C"/>
</dbReference>
<dbReference type="SUPFAM" id="SSF50156">
    <property type="entry name" value="PDZ domain-like"/>
    <property type="match status" value="1"/>
</dbReference>
<feature type="chain" id="PRO_5023027050" evidence="3">
    <location>
        <begin position="29"/>
        <end position="391"/>
    </location>
</feature>
<dbReference type="Pfam" id="PF13180">
    <property type="entry name" value="PDZ_2"/>
    <property type="match status" value="1"/>
</dbReference>
<evidence type="ECO:0000313" key="5">
    <source>
        <dbReference type="EMBL" id="QEG41217.1"/>
    </source>
</evidence>
<dbReference type="SMART" id="SM00228">
    <property type="entry name" value="PDZ"/>
    <property type="match status" value="1"/>
</dbReference>
<organism evidence="5 6">
    <name type="scientific">Roseimaritima ulvae</name>
    <dbReference type="NCBI Taxonomy" id="980254"/>
    <lineage>
        <taxon>Bacteria</taxon>
        <taxon>Pseudomonadati</taxon>
        <taxon>Planctomycetota</taxon>
        <taxon>Planctomycetia</taxon>
        <taxon>Pirellulales</taxon>
        <taxon>Pirellulaceae</taxon>
        <taxon>Roseimaritima</taxon>
    </lineage>
</organism>
<keyword evidence="1 5" id="KW-0645">Protease</keyword>
<dbReference type="PANTHER" id="PTHR43343">
    <property type="entry name" value="PEPTIDASE S12"/>
    <property type="match status" value="1"/>
</dbReference>
<dbReference type="InterPro" id="IPR001478">
    <property type="entry name" value="PDZ"/>
</dbReference>
<reference evidence="5 6" key="1">
    <citation type="submission" date="2019-08" db="EMBL/GenBank/DDBJ databases">
        <title>Deep-cultivation of Planctomycetes and their phenomic and genomic characterization uncovers novel biology.</title>
        <authorList>
            <person name="Wiegand S."/>
            <person name="Jogler M."/>
            <person name="Boedeker C."/>
            <person name="Pinto D."/>
            <person name="Vollmers J."/>
            <person name="Rivas-Marin E."/>
            <person name="Kohn T."/>
            <person name="Peeters S.H."/>
            <person name="Heuer A."/>
            <person name="Rast P."/>
            <person name="Oberbeckmann S."/>
            <person name="Bunk B."/>
            <person name="Jeske O."/>
            <person name="Meyerdierks A."/>
            <person name="Storesund J.E."/>
            <person name="Kallscheuer N."/>
            <person name="Luecker S."/>
            <person name="Lage O.M."/>
            <person name="Pohl T."/>
            <person name="Merkel B.J."/>
            <person name="Hornburger P."/>
            <person name="Mueller R.-W."/>
            <person name="Bruemmer F."/>
            <person name="Labrenz M."/>
            <person name="Spormann A.M."/>
            <person name="Op den Camp H."/>
            <person name="Overmann J."/>
            <person name="Amann R."/>
            <person name="Jetten M.S.M."/>
            <person name="Mascher T."/>
            <person name="Medema M.H."/>
            <person name="Devos D.P."/>
            <person name="Kaster A.-K."/>
            <person name="Ovreas L."/>
            <person name="Rohde M."/>
            <person name="Galperin M.Y."/>
            <person name="Jogler C."/>
        </authorList>
    </citation>
    <scope>NUCLEOTIDE SEQUENCE [LARGE SCALE GENOMIC DNA]</scope>
    <source>
        <strain evidence="5 6">UC8</strain>
    </source>
</reference>
<dbReference type="GO" id="GO:0006508">
    <property type="term" value="P:proteolysis"/>
    <property type="evidence" value="ECO:0007669"/>
    <property type="project" value="UniProtKB-KW"/>
</dbReference>
<dbReference type="PRINTS" id="PR00834">
    <property type="entry name" value="PROTEASES2C"/>
</dbReference>
<dbReference type="EMBL" id="CP042914">
    <property type="protein sequence ID" value="QEG41217.1"/>
    <property type="molecule type" value="Genomic_DNA"/>
</dbReference>
<dbReference type="AlphaFoldDB" id="A0A5B9QQ46"/>
<dbReference type="PROSITE" id="PS50106">
    <property type="entry name" value="PDZ"/>
    <property type="match status" value="1"/>
</dbReference>
<evidence type="ECO:0000313" key="6">
    <source>
        <dbReference type="Proteomes" id="UP000325286"/>
    </source>
</evidence>
<dbReference type="Pfam" id="PF13365">
    <property type="entry name" value="Trypsin_2"/>
    <property type="match status" value="1"/>
</dbReference>
<dbReference type="Proteomes" id="UP000325286">
    <property type="component" value="Chromosome"/>
</dbReference>
<sequence length="391" mass="41646" precursor="true">MIVRRLGPLQMVALASLLSATLGLPAYAQPPVFGQVPAADQSAAPAQSEAARRQQAERERLYEELAGEVAAIERMGNLVKRVARLVRPNVVHIEAHKTEQTRGRQESFEEAGSGVIVSVDQRLWVLTNRHVINGAGPAQIALRLSDGREIRPMQIISDPNTDIAVIQVRDDNLSPARLGDSSRAEIGDFVLAIGSPFGLSHSVTFGILSAKGRRDLSLGDEKIELQDFFQTDAAINPGNSGGPLLNLRGEVVALNTAIASSSGGSEGIGFAIPINMAMHVAKQLVRHGRLQRAYLGVTLDPDYSAADALRDGIGAPGGALVKAIRPGSPAEAAKIRRGDVIVNFNGLPVDNDDHLVAQVGLTPVGTEVPVVIFREGHQYQTKVTVTQLPQP</sequence>
<evidence type="ECO:0000256" key="2">
    <source>
        <dbReference type="ARBA" id="ARBA00022801"/>
    </source>
</evidence>
<dbReference type="Gene3D" id="2.30.42.10">
    <property type="match status" value="1"/>
</dbReference>
<proteinExistence type="predicted"/>
<evidence type="ECO:0000259" key="4">
    <source>
        <dbReference type="PROSITE" id="PS50106"/>
    </source>
</evidence>
<accession>A0A5B9QQ46</accession>